<sequence length="91" mass="10320">DLKPASRMCGADFVVLNGLWRWSSELVGYLSVVCECKMGREDPQEYLWRRVVAAALSKNEDRSAVVYICQVYTVYQSRPQEARGPTSDGQE</sequence>
<keyword evidence="2" id="KW-1185">Reference proteome</keyword>
<comment type="caution">
    <text evidence="1">The sequence shown here is derived from an EMBL/GenBank/DDBJ whole genome shotgun (WGS) entry which is preliminary data.</text>
</comment>
<protein>
    <submittedName>
        <fullName evidence="1">Uncharacterized protein</fullName>
    </submittedName>
</protein>
<organism evidence="1 2">
    <name type="scientific">Hermanssonia centrifuga</name>
    <dbReference type="NCBI Taxonomy" id="98765"/>
    <lineage>
        <taxon>Eukaryota</taxon>
        <taxon>Fungi</taxon>
        <taxon>Dikarya</taxon>
        <taxon>Basidiomycota</taxon>
        <taxon>Agaricomycotina</taxon>
        <taxon>Agaricomycetes</taxon>
        <taxon>Polyporales</taxon>
        <taxon>Meruliaceae</taxon>
        <taxon>Hermanssonia</taxon>
    </lineage>
</organism>
<evidence type="ECO:0000313" key="1">
    <source>
        <dbReference type="EMBL" id="PSS32107.1"/>
    </source>
</evidence>
<dbReference type="EMBL" id="MLYV02000198">
    <property type="protein sequence ID" value="PSS32107.1"/>
    <property type="molecule type" value="Genomic_DNA"/>
</dbReference>
<feature type="non-terminal residue" evidence="1">
    <location>
        <position position="1"/>
    </location>
</feature>
<gene>
    <name evidence="1" type="ORF">PHLCEN_2v2148</name>
</gene>
<accession>A0A2R6RQ13</accession>
<dbReference type="Proteomes" id="UP000186601">
    <property type="component" value="Unassembled WGS sequence"/>
</dbReference>
<dbReference type="AlphaFoldDB" id="A0A2R6RQ13"/>
<evidence type="ECO:0000313" key="2">
    <source>
        <dbReference type="Proteomes" id="UP000186601"/>
    </source>
</evidence>
<name>A0A2R6RQ13_9APHY</name>
<reference evidence="1 2" key="1">
    <citation type="submission" date="2018-02" db="EMBL/GenBank/DDBJ databases">
        <title>Genome sequence of the basidiomycete white-rot fungus Phlebia centrifuga.</title>
        <authorList>
            <person name="Granchi Z."/>
            <person name="Peng M."/>
            <person name="de Vries R.P."/>
            <person name="Hilden K."/>
            <person name="Makela M.R."/>
            <person name="Grigoriev I."/>
            <person name="Riley R."/>
        </authorList>
    </citation>
    <scope>NUCLEOTIDE SEQUENCE [LARGE SCALE GENOMIC DNA]</scope>
    <source>
        <strain evidence="1 2">FBCC195</strain>
    </source>
</reference>
<proteinExistence type="predicted"/>